<dbReference type="CDD" id="cd17933">
    <property type="entry name" value="DEXSc_RecD-like"/>
    <property type="match status" value="1"/>
</dbReference>
<sequence length="475" mass="54203">MINEFFIRKFADNLSYAPTEEQAELIARLAMFLFDRDSRSLFLINGYAGTGKTSLIGALVRTLSGFQRKTVLLAPTGRAAKVFAGYAVHPAYTIHKKIYRQKVFSADYEGFQITDNLHKDTLFIVDEASMIANGGGEQMIYGSGRLLDDLVEYVYAGEGCRLILLGDSAQLPPVGQTRSPALEKSSLMKYGLSVIDFELRQVARQSDDSGILFNATRLRMLMGENPLPLPKIRLQGYTDVQRVGGEDLIETLSSAYSRDGMDDTIVITRSNKRAGIFNQGIRNQILYREEELTSGDLLLVAKNNYFWSREYKDLDFIANGDVARVVKVRNTREMYGFRFADVALYFPDYDVEIESKIILDTLMSDAPSLTMEMNNRLFMNVFEDYYDIPNKREKMKKIKVDPWFNALQVKYAYAVTCHKAQGGQWKNVFVDMGYIRAEGLELDFLRWLYTAFTRATEHLYLINLEQNLAEDKLEL</sequence>
<reference evidence="2 3" key="1">
    <citation type="submission" date="2018-10" db="EMBL/GenBank/DDBJ databases">
        <title>Genomic Encyclopedia of Archaeal and Bacterial Type Strains, Phase II (KMG-II): from individual species to whole genera.</title>
        <authorList>
            <person name="Goeker M."/>
        </authorList>
    </citation>
    <scope>NUCLEOTIDE SEQUENCE [LARGE SCALE GENOMIC DNA]</scope>
    <source>
        <strain evidence="2 3">NSB1</strain>
    </source>
</reference>
<dbReference type="SUPFAM" id="SSF52540">
    <property type="entry name" value="P-loop containing nucleoside triphosphate hydrolases"/>
    <property type="match status" value="1"/>
</dbReference>
<proteinExistence type="predicted"/>
<dbReference type="InterPro" id="IPR027785">
    <property type="entry name" value="UvrD-like_helicase_C"/>
</dbReference>
<dbReference type="InterPro" id="IPR050534">
    <property type="entry name" value="Coronavir_polyprotein_1ab"/>
</dbReference>
<feature type="domain" description="UvrD-like helicase C-terminal" evidence="1">
    <location>
        <begin position="411"/>
        <end position="462"/>
    </location>
</feature>
<dbReference type="AlphaFoldDB" id="A0A495WDN1"/>
<evidence type="ECO:0000313" key="3">
    <source>
        <dbReference type="Proteomes" id="UP000269493"/>
    </source>
</evidence>
<gene>
    <name evidence="2" type="ORF">BC742_0703</name>
</gene>
<dbReference type="RefSeq" id="WP_022601966.1">
    <property type="nucleotide sequence ID" value="NZ_KI440811.1"/>
</dbReference>
<dbReference type="InterPro" id="IPR027417">
    <property type="entry name" value="P-loop_NTPase"/>
</dbReference>
<dbReference type="PANTHER" id="PTHR43788">
    <property type="entry name" value="DNA2/NAM7 HELICASE FAMILY MEMBER"/>
    <property type="match status" value="1"/>
</dbReference>
<dbReference type="OrthoDB" id="9803432at2"/>
<dbReference type="GeneID" id="92928254"/>
<comment type="caution">
    <text evidence="2">The sequence shown here is derived from an EMBL/GenBank/DDBJ whole genome shotgun (WGS) entry which is preliminary data.</text>
</comment>
<protein>
    <submittedName>
        <fullName evidence="2">Exodeoxyribonuclease-5</fullName>
    </submittedName>
</protein>
<dbReference type="Gene3D" id="3.40.50.300">
    <property type="entry name" value="P-loop containing nucleotide triphosphate hydrolases"/>
    <property type="match status" value="2"/>
</dbReference>
<dbReference type="Pfam" id="PF13604">
    <property type="entry name" value="AAA_30"/>
    <property type="match status" value="1"/>
</dbReference>
<evidence type="ECO:0000313" key="2">
    <source>
        <dbReference type="EMBL" id="RKT59782.1"/>
    </source>
</evidence>
<accession>A0A495WDN1</accession>
<evidence type="ECO:0000259" key="1">
    <source>
        <dbReference type="Pfam" id="PF13538"/>
    </source>
</evidence>
<organism evidence="2 3">
    <name type="scientific">Coprobacter fastidiosus NSB1 = JCM 33896</name>
    <dbReference type="NCBI Taxonomy" id="1349822"/>
    <lineage>
        <taxon>Bacteria</taxon>
        <taxon>Pseudomonadati</taxon>
        <taxon>Bacteroidota</taxon>
        <taxon>Bacteroidia</taxon>
        <taxon>Bacteroidales</taxon>
        <taxon>Barnesiellaceae</taxon>
        <taxon>Coprobacter</taxon>
    </lineage>
</organism>
<dbReference type="Proteomes" id="UP000269493">
    <property type="component" value="Unassembled WGS sequence"/>
</dbReference>
<dbReference type="CDD" id="cd18809">
    <property type="entry name" value="SF1_C_RecD"/>
    <property type="match status" value="1"/>
</dbReference>
<name>A0A495WDN1_9BACT</name>
<dbReference type="Pfam" id="PF13538">
    <property type="entry name" value="UvrD_C_2"/>
    <property type="match status" value="1"/>
</dbReference>
<dbReference type="EMBL" id="RBXN01000002">
    <property type="protein sequence ID" value="RKT59782.1"/>
    <property type="molecule type" value="Genomic_DNA"/>
</dbReference>
<keyword evidence="3" id="KW-1185">Reference proteome</keyword>